<accession>A0A072NFC3</accession>
<dbReference type="EMBL" id="ANIE01000004">
    <property type="protein sequence ID" value="KEF31805.1"/>
    <property type="molecule type" value="Genomic_DNA"/>
</dbReference>
<name>A0A072NFC3_9GAMM</name>
<gene>
    <name evidence="1" type="ORF">D777_01491</name>
</gene>
<keyword evidence="2" id="KW-1185">Reference proteome</keyword>
<organism evidence="1 2">
    <name type="scientific">Marinobacter nitratireducens</name>
    <dbReference type="NCBI Taxonomy" id="1137280"/>
    <lineage>
        <taxon>Bacteria</taxon>
        <taxon>Pseudomonadati</taxon>
        <taxon>Pseudomonadota</taxon>
        <taxon>Gammaproteobacteria</taxon>
        <taxon>Pseudomonadales</taxon>
        <taxon>Marinobacteraceae</taxon>
        <taxon>Marinobacter</taxon>
    </lineage>
</organism>
<evidence type="ECO:0000313" key="1">
    <source>
        <dbReference type="EMBL" id="KEF31805.1"/>
    </source>
</evidence>
<proteinExistence type="predicted"/>
<dbReference type="AlphaFoldDB" id="A0A072NFC3"/>
<reference evidence="1 2" key="1">
    <citation type="submission" date="2012-12" db="EMBL/GenBank/DDBJ databases">
        <title>Genome assembly of Marinobacter sp. AK21.</title>
        <authorList>
            <person name="Khatri I."/>
            <person name="Kumar R."/>
            <person name="Vaidya B."/>
            <person name="Subramanian S."/>
            <person name="Pinnaka A."/>
        </authorList>
    </citation>
    <scope>NUCLEOTIDE SEQUENCE [LARGE SCALE GENOMIC DNA]</scope>
    <source>
        <strain evidence="1 2">AK21</strain>
    </source>
</reference>
<protein>
    <submittedName>
        <fullName evidence="1">Uncharacterized protein</fullName>
    </submittedName>
</protein>
<evidence type="ECO:0000313" key="2">
    <source>
        <dbReference type="Proteomes" id="UP000035057"/>
    </source>
</evidence>
<comment type="caution">
    <text evidence="1">The sequence shown here is derived from an EMBL/GenBank/DDBJ whole genome shotgun (WGS) entry which is preliminary data.</text>
</comment>
<sequence length="47" mass="5000">MASNHACSLLPETTPILASLLIGPGVLEKKYHFSRETGSLRLAMASS</sequence>
<dbReference type="Proteomes" id="UP000035057">
    <property type="component" value="Unassembled WGS sequence"/>
</dbReference>